<dbReference type="GO" id="GO:0006353">
    <property type="term" value="P:DNA-templated transcription termination"/>
    <property type="evidence" value="ECO:0007669"/>
    <property type="project" value="InterPro"/>
</dbReference>
<sequence>MTSKSSAASLTGKPLKDLTVVQLKNLCRERGIKGFVHKPKAKLLEMIEAASGTSDESAADTSSPSKPGKSRPTPKPEAKTSQGSGQQEDLASLTIAQLKQFCKDQGIKGFARKNKQQLIGLINSAAPSKLSNNQPGADEKKRQDPNHLDAESSLMDESDSDQLYSEDLDANQQGDPEESAEELSSAEIDDTKDNSENRFDTDAEETMVEVSDSLILEVLDRFDRIEALLQRIAENVDNP</sequence>
<feature type="compositionally biased region" description="Acidic residues" evidence="1">
    <location>
        <begin position="154"/>
        <end position="181"/>
    </location>
</feature>
<feature type="compositionally biased region" description="Polar residues" evidence="1">
    <location>
        <begin position="125"/>
        <end position="135"/>
    </location>
</feature>
<name>A0A0G2J4H1_9SYNE</name>
<dbReference type="EMBL" id="JXQG01000047">
    <property type="protein sequence ID" value="KKZ11600.1"/>
    <property type="molecule type" value="Genomic_DNA"/>
</dbReference>
<dbReference type="SMART" id="SM00959">
    <property type="entry name" value="Rho_N"/>
    <property type="match status" value="2"/>
</dbReference>
<feature type="domain" description="Rho termination factor-like N-terminal" evidence="2">
    <location>
        <begin position="14"/>
        <end position="56"/>
    </location>
</feature>
<feature type="compositionally biased region" description="Basic and acidic residues" evidence="1">
    <location>
        <begin position="137"/>
        <end position="150"/>
    </location>
</feature>
<protein>
    <recommendedName>
        <fullName evidence="2">Rho termination factor-like N-terminal domain-containing protein</fullName>
    </recommendedName>
</protein>
<proteinExistence type="predicted"/>
<feature type="compositionally biased region" description="Basic and acidic residues" evidence="1">
    <location>
        <begin position="189"/>
        <end position="201"/>
    </location>
</feature>
<organism evidence="3 4">
    <name type="scientific">Candidatus Synechococcus spongiarum SP3</name>
    <dbReference type="NCBI Taxonomy" id="1604020"/>
    <lineage>
        <taxon>Bacteria</taxon>
        <taxon>Bacillati</taxon>
        <taxon>Cyanobacteriota</taxon>
        <taxon>Cyanophyceae</taxon>
        <taxon>Synechococcales</taxon>
        <taxon>Synechococcaceae</taxon>
        <taxon>Synechococcus</taxon>
    </lineage>
</organism>
<feature type="compositionally biased region" description="Polar residues" evidence="1">
    <location>
        <begin position="51"/>
        <end position="65"/>
    </location>
</feature>
<dbReference type="InterPro" id="IPR011112">
    <property type="entry name" value="Rho-like_N"/>
</dbReference>
<dbReference type="PATRIC" id="fig|1604020.3.peg.1402"/>
<dbReference type="Proteomes" id="UP000035067">
    <property type="component" value="Unassembled WGS sequence"/>
</dbReference>
<gene>
    <name evidence="3" type="ORF">TE42_07540</name>
</gene>
<evidence type="ECO:0000313" key="3">
    <source>
        <dbReference type="EMBL" id="KKZ11600.1"/>
    </source>
</evidence>
<evidence type="ECO:0000313" key="4">
    <source>
        <dbReference type="Proteomes" id="UP000035067"/>
    </source>
</evidence>
<evidence type="ECO:0000259" key="2">
    <source>
        <dbReference type="SMART" id="SM00959"/>
    </source>
</evidence>
<dbReference type="AlphaFoldDB" id="A0A0G2J4H1"/>
<reference evidence="3 4" key="1">
    <citation type="submission" date="2015-01" db="EMBL/GenBank/DDBJ databases">
        <title>Lifestyle Evolution in Cyanobacterial Symbionts of Sponges.</title>
        <authorList>
            <person name="Burgsdorf I."/>
            <person name="Slaby B.M."/>
            <person name="Handley K.M."/>
            <person name="Haber M."/>
            <person name="Blom J."/>
            <person name="Marshall C.W."/>
            <person name="Gilbert J.A."/>
            <person name="Hentschel U."/>
            <person name="Steindler L."/>
        </authorList>
    </citation>
    <scope>NUCLEOTIDE SEQUENCE [LARGE SCALE GENOMIC DNA]</scope>
    <source>
        <strain evidence="3">SP3</strain>
    </source>
</reference>
<dbReference type="Pfam" id="PF07498">
    <property type="entry name" value="Rho_N"/>
    <property type="match status" value="1"/>
</dbReference>
<dbReference type="Gene3D" id="1.10.720.30">
    <property type="entry name" value="SAP domain"/>
    <property type="match status" value="2"/>
</dbReference>
<feature type="domain" description="Rho termination factor-like N-terminal" evidence="2">
    <location>
        <begin position="89"/>
        <end position="131"/>
    </location>
</feature>
<feature type="compositionally biased region" description="Polar residues" evidence="1">
    <location>
        <begin position="79"/>
        <end position="91"/>
    </location>
</feature>
<comment type="caution">
    <text evidence="3">The sequence shown here is derived from an EMBL/GenBank/DDBJ whole genome shotgun (WGS) entry which is preliminary data.</text>
</comment>
<feature type="region of interest" description="Disordered" evidence="1">
    <location>
        <begin position="122"/>
        <end position="206"/>
    </location>
</feature>
<evidence type="ECO:0000256" key="1">
    <source>
        <dbReference type="SAM" id="MobiDB-lite"/>
    </source>
</evidence>
<dbReference type="InterPro" id="IPR036361">
    <property type="entry name" value="SAP_dom_sf"/>
</dbReference>
<feature type="region of interest" description="Disordered" evidence="1">
    <location>
        <begin position="47"/>
        <end position="91"/>
    </location>
</feature>
<accession>A0A0G2J4H1</accession>